<sequence>MNQPPPITLREKLIFGSGDIFIGGSQVIMAFYYLRFLTDVVQISPALAGTVVLVSKIWDAVSDPLMGVLTDNTRTRWGRRKPWFVLAFFGILTSFVMLWYPVGFESETKKFVYVLLTYIYFSTVSTVCLVPYSSMSSEISTDYEERNTINGMRLFFSQVSSLLAAVLPLTIVDMFDDPSMGWLTMAVLFSIFYAIPWMAMFFFTHERVPLGKERSSFSLHSFLRPFQVRTFRKLIVMYFLAYLSMDVVAAVFQYYMYYYLDRKNEADLVIGTMLITQIVLIPAVVAAANRWGKAEVYRYSILLWLAGACLMAMYQKDWPDYAIYMIAALVGSGVVGCVVMPWSIFPDVTDVGELRYGYRIAGSFSGVMTFSRKFSGAIGIFTVGMILEFSGYLPPLKTMEEGRYVETLQAQPDSVITALQLIVFLVPMLLLIPAFFAARTYPLDKVIHGRLREYLEYRRGQREESNLDDEELESMKRLLI</sequence>
<dbReference type="Gene3D" id="1.20.1250.20">
    <property type="entry name" value="MFS general substrate transporter like domains"/>
    <property type="match status" value="2"/>
</dbReference>
<dbReference type="PANTHER" id="PTHR11328:SF24">
    <property type="entry name" value="MAJOR FACILITATOR SUPERFAMILY (MFS) PROFILE DOMAIN-CONTAINING PROTEIN"/>
    <property type="match status" value="1"/>
</dbReference>
<accession>A0A5P9NM18</accession>
<dbReference type="InterPro" id="IPR036259">
    <property type="entry name" value="MFS_trans_sf"/>
</dbReference>
<feature type="transmembrane region" description="Helical" evidence="2">
    <location>
        <begin position="414"/>
        <end position="438"/>
    </location>
</feature>
<feature type="transmembrane region" description="Helical" evidence="2">
    <location>
        <begin position="82"/>
        <end position="100"/>
    </location>
</feature>
<keyword evidence="4" id="KW-1185">Reference proteome</keyword>
<feature type="transmembrane region" description="Helical" evidence="2">
    <location>
        <begin position="321"/>
        <end position="345"/>
    </location>
</feature>
<feature type="transmembrane region" description="Helical" evidence="2">
    <location>
        <begin position="234"/>
        <end position="256"/>
    </location>
</feature>
<feature type="transmembrane region" description="Helical" evidence="2">
    <location>
        <begin position="112"/>
        <end position="133"/>
    </location>
</feature>
<keyword evidence="2" id="KW-0812">Transmembrane</keyword>
<dbReference type="PANTHER" id="PTHR11328">
    <property type="entry name" value="MAJOR FACILITATOR SUPERFAMILY DOMAIN-CONTAINING PROTEIN"/>
    <property type="match status" value="1"/>
</dbReference>
<keyword evidence="2" id="KW-0472">Membrane</keyword>
<dbReference type="GO" id="GO:0015293">
    <property type="term" value="F:symporter activity"/>
    <property type="evidence" value="ECO:0007669"/>
    <property type="project" value="InterPro"/>
</dbReference>
<evidence type="ECO:0000313" key="3">
    <source>
        <dbReference type="EMBL" id="QFU76827.1"/>
    </source>
</evidence>
<feature type="transmembrane region" description="Helical" evidence="2">
    <location>
        <begin position="296"/>
        <end position="315"/>
    </location>
</feature>
<feature type="transmembrane region" description="Helical" evidence="2">
    <location>
        <begin position="374"/>
        <end position="394"/>
    </location>
</feature>
<proteinExistence type="inferred from homology"/>
<evidence type="ECO:0000256" key="2">
    <source>
        <dbReference type="SAM" id="Phobius"/>
    </source>
</evidence>
<dbReference type="RefSeq" id="WP_153239969.1">
    <property type="nucleotide sequence ID" value="NZ_CP036422.1"/>
</dbReference>
<organism evidence="3 4">
    <name type="scientific">Halioglobus maricola</name>
    <dbReference type="NCBI Taxonomy" id="2601894"/>
    <lineage>
        <taxon>Bacteria</taxon>
        <taxon>Pseudomonadati</taxon>
        <taxon>Pseudomonadota</taxon>
        <taxon>Gammaproteobacteria</taxon>
        <taxon>Cellvibrionales</taxon>
        <taxon>Halieaceae</taxon>
        <taxon>Halioglobus</taxon>
    </lineage>
</organism>
<evidence type="ECO:0000256" key="1">
    <source>
        <dbReference type="ARBA" id="ARBA00009617"/>
    </source>
</evidence>
<protein>
    <submittedName>
        <fullName evidence="3">MFS transporter</fullName>
    </submittedName>
</protein>
<evidence type="ECO:0000313" key="4">
    <source>
        <dbReference type="Proteomes" id="UP000326287"/>
    </source>
</evidence>
<dbReference type="InterPro" id="IPR039672">
    <property type="entry name" value="MFS_2"/>
</dbReference>
<comment type="similarity">
    <text evidence="1">Belongs to the sodium:galactoside symporter (TC 2.A.2) family.</text>
</comment>
<feature type="transmembrane region" description="Helical" evidence="2">
    <location>
        <begin position="154"/>
        <end position="175"/>
    </location>
</feature>
<dbReference type="GO" id="GO:0005886">
    <property type="term" value="C:plasma membrane"/>
    <property type="evidence" value="ECO:0007669"/>
    <property type="project" value="TreeGrafter"/>
</dbReference>
<dbReference type="Proteomes" id="UP000326287">
    <property type="component" value="Chromosome"/>
</dbReference>
<feature type="transmembrane region" description="Helical" evidence="2">
    <location>
        <begin position="12"/>
        <end position="34"/>
    </location>
</feature>
<keyword evidence="2" id="KW-1133">Transmembrane helix</keyword>
<feature type="transmembrane region" description="Helical" evidence="2">
    <location>
        <begin position="181"/>
        <end position="204"/>
    </location>
</feature>
<gene>
    <name evidence="3" type="ORF">EY643_14865</name>
</gene>
<dbReference type="AlphaFoldDB" id="A0A5P9NM18"/>
<dbReference type="OrthoDB" id="181905at2"/>
<dbReference type="SUPFAM" id="SSF103473">
    <property type="entry name" value="MFS general substrate transporter"/>
    <property type="match status" value="1"/>
</dbReference>
<dbReference type="EMBL" id="CP036422">
    <property type="protein sequence ID" value="QFU76827.1"/>
    <property type="molecule type" value="Genomic_DNA"/>
</dbReference>
<dbReference type="KEGG" id="halc:EY643_14865"/>
<dbReference type="Pfam" id="PF13347">
    <property type="entry name" value="MFS_2"/>
    <property type="match status" value="1"/>
</dbReference>
<reference evidence="3 4" key="1">
    <citation type="submission" date="2019-02" db="EMBL/GenBank/DDBJ databases">
        <authorList>
            <person name="Li S.-H."/>
        </authorList>
    </citation>
    <scope>NUCLEOTIDE SEQUENCE [LARGE SCALE GENOMIC DNA]</scope>
    <source>
        <strain evidence="3 4">IMCC14385</strain>
    </source>
</reference>
<dbReference type="CDD" id="cd17332">
    <property type="entry name" value="MFS_MelB_like"/>
    <property type="match status" value="1"/>
</dbReference>
<dbReference type="GO" id="GO:0008643">
    <property type="term" value="P:carbohydrate transport"/>
    <property type="evidence" value="ECO:0007669"/>
    <property type="project" value="InterPro"/>
</dbReference>
<name>A0A5P9NM18_9GAMM</name>
<feature type="transmembrane region" description="Helical" evidence="2">
    <location>
        <begin position="268"/>
        <end position="289"/>
    </location>
</feature>